<comment type="function">
    <text evidence="6">Allows the formation of correctly charged Gln-tRNA(Gln) through the transamidation of misacylated Glu-tRNA(Gln) in the mitochondria. The reaction takes place in the presence of glutamine and ATP through an activated gamma-phospho-Glu-tRNA(Gln).</text>
</comment>
<organism evidence="8 9">
    <name type="scientific">[Candida] subhashii</name>
    <dbReference type="NCBI Taxonomy" id="561895"/>
    <lineage>
        <taxon>Eukaryota</taxon>
        <taxon>Fungi</taxon>
        <taxon>Dikarya</taxon>
        <taxon>Ascomycota</taxon>
        <taxon>Saccharomycotina</taxon>
        <taxon>Pichiomycetes</taxon>
        <taxon>Debaryomycetaceae</taxon>
        <taxon>Spathaspora</taxon>
    </lineage>
</organism>
<dbReference type="GO" id="GO:0032543">
    <property type="term" value="P:mitochondrial translation"/>
    <property type="evidence" value="ECO:0007669"/>
    <property type="project" value="UniProtKB-UniRule"/>
</dbReference>
<dbReference type="GO" id="GO:0030956">
    <property type="term" value="C:glutamyl-tRNA(Gln) amidotransferase complex"/>
    <property type="evidence" value="ECO:0007669"/>
    <property type="project" value="UniProtKB-UniRule"/>
</dbReference>
<dbReference type="OrthoDB" id="1722066at2759"/>
<evidence type="ECO:0000313" key="9">
    <source>
        <dbReference type="Proteomes" id="UP000694255"/>
    </source>
</evidence>
<evidence type="ECO:0000313" key="8">
    <source>
        <dbReference type="EMBL" id="KAG7661071.1"/>
    </source>
</evidence>
<name>A0A8J5Q6D8_9ASCO</name>
<dbReference type="InterPro" id="IPR017958">
    <property type="entry name" value="Gln-tRNA_amidoTrfase_suB_CS"/>
</dbReference>
<keyword evidence="3 6" id="KW-0067">ATP-binding</keyword>
<evidence type="ECO:0000256" key="4">
    <source>
        <dbReference type="ARBA" id="ARBA00022917"/>
    </source>
</evidence>
<dbReference type="Pfam" id="PF02934">
    <property type="entry name" value="GatB_N"/>
    <property type="match status" value="1"/>
</dbReference>
<comment type="similarity">
    <text evidence="6">Belongs to the GatB/GatE family. GatB subfamily.</text>
</comment>
<dbReference type="InterPro" id="IPR017959">
    <property type="entry name" value="Asn/Gln-tRNA_amidoTrfase_suB/E"/>
</dbReference>
<dbReference type="HAMAP" id="MF_00121">
    <property type="entry name" value="GatB"/>
    <property type="match status" value="1"/>
</dbReference>
<keyword evidence="2 6" id="KW-0547">Nucleotide-binding</keyword>
<dbReference type="GO" id="GO:0070681">
    <property type="term" value="P:glutaminyl-tRNAGln biosynthesis via transamidation"/>
    <property type="evidence" value="ECO:0007669"/>
    <property type="project" value="UniProtKB-UniRule"/>
</dbReference>
<comment type="catalytic activity">
    <reaction evidence="6">
        <text>L-glutamyl-tRNA(Gln) + L-glutamine + ATP + H2O = L-glutaminyl-tRNA(Gln) + L-glutamate + ADP + phosphate + H(+)</text>
        <dbReference type="Rhea" id="RHEA:17521"/>
        <dbReference type="Rhea" id="RHEA-COMP:9681"/>
        <dbReference type="Rhea" id="RHEA-COMP:9684"/>
        <dbReference type="ChEBI" id="CHEBI:15377"/>
        <dbReference type="ChEBI" id="CHEBI:15378"/>
        <dbReference type="ChEBI" id="CHEBI:29985"/>
        <dbReference type="ChEBI" id="CHEBI:30616"/>
        <dbReference type="ChEBI" id="CHEBI:43474"/>
        <dbReference type="ChEBI" id="CHEBI:58359"/>
        <dbReference type="ChEBI" id="CHEBI:78520"/>
        <dbReference type="ChEBI" id="CHEBI:78521"/>
        <dbReference type="ChEBI" id="CHEBI:456216"/>
    </reaction>
</comment>
<protein>
    <recommendedName>
        <fullName evidence="6">Glutamyl-tRNA(Gln) amidotransferase subunit B, mitochondrial</fullName>
        <shortName evidence="6">Glu-AdT subunit B</shortName>
        <ecNumber evidence="6">6.3.5.-</ecNumber>
    </recommendedName>
</protein>
<comment type="subunit">
    <text evidence="6">Subunit of the heterotrimeric GatFAB amidotransferase (AdT) complex, composed of A, B and F subunits.</text>
</comment>
<proteinExistence type="inferred from homology"/>
<reference evidence="8 9" key="1">
    <citation type="journal article" date="2021" name="DNA Res.">
        <title>Genome analysis of Candida subhashii reveals its hybrid nature and dual mitochondrial genome conformations.</title>
        <authorList>
            <person name="Mixao V."/>
            <person name="Hegedusova E."/>
            <person name="Saus E."/>
            <person name="Pryszcz L.P."/>
            <person name="Cillingova A."/>
            <person name="Nosek J."/>
            <person name="Gabaldon T."/>
        </authorList>
    </citation>
    <scope>NUCLEOTIDE SEQUENCE [LARGE SCALE GENOMIC DNA]</scope>
    <source>
        <strain evidence="8 9">CBS 10753</strain>
    </source>
</reference>
<evidence type="ECO:0000256" key="1">
    <source>
        <dbReference type="ARBA" id="ARBA00022598"/>
    </source>
</evidence>
<dbReference type="Pfam" id="PF02637">
    <property type="entry name" value="GatB_Yqey"/>
    <property type="match status" value="1"/>
</dbReference>
<evidence type="ECO:0000256" key="2">
    <source>
        <dbReference type="ARBA" id="ARBA00022741"/>
    </source>
</evidence>
<dbReference type="InterPro" id="IPR018027">
    <property type="entry name" value="Asn/Gln_amidotransferase"/>
</dbReference>
<dbReference type="SMART" id="SM00845">
    <property type="entry name" value="GatB_Yqey"/>
    <property type="match status" value="1"/>
</dbReference>
<evidence type="ECO:0000256" key="3">
    <source>
        <dbReference type="ARBA" id="ARBA00022840"/>
    </source>
</evidence>
<dbReference type="GO" id="GO:0005524">
    <property type="term" value="F:ATP binding"/>
    <property type="evidence" value="ECO:0007669"/>
    <property type="project" value="UniProtKB-KW"/>
</dbReference>
<comment type="caution">
    <text evidence="8">The sequence shown here is derived from an EMBL/GenBank/DDBJ whole genome shotgun (WGS) entry which is preliminary data.</text>
</comment>
<keyword evidence="9" id="KW-1185">Reference proteome</keyword>
<evidence type="ECO:0000256" key="5">
    <source>
        <dbReference type="ARBA" id="ARBA00023128"/>
    </source>
</evidence>
<dbReference type="PANTHER" id="PTHR11659:SF0">
    <property type="entry name" value="GLUTAMYL-TRNA(GLN) AMIDOTRANSFERASE SUBUNIT B, MITOCHONDRIAL"/>
    <property type="match status" value="1"/>
</dbReference>
<feature type="domain" description="Asn/Gln amidotransferase" evidence="7">
    <location>
        <begin position="345"/>
        <end position="503"/>
    </location>
</feature>
<dbReference type="AlphaFoldDB" id="A0A8J5Q6D8"/>
<keyword evidence="1 6" id="KW-0436">Ligase</keyword>
<dbReference type="GO" id="GO:0005739">
    <property type="term" value="C:mitochondrion"/>
    <property type="evidence" value="ECO:0007669"/>
    <property type="project" value="UniProtKB-SubCell"/>
</dbReference>
<gene>
    <name evidence="6" type="primary">PET112</name>
    <name evidence="8" type="ORF">J8A68_005443</name>
</gene>
<dbReference type="PROSITE" id="PS01234">
    <property type="entry name" value="GATB"/>
    <property type="match status" value="1"/>
</dbReference>
<evidence type="ECO:0000259" key="7">
    <source>
        <dbReference type="SMART" id="SM00845"/>
    </source>
</evidence>
<keyword evidence="4 6" id="KW-0648">Protein biosynthesis</keyword>
<dbReference type="Proteomes" id="UP000694255">
    <property type="component" value="Unassembled WGS sequence"/>
</dbReference>
<dbReference type="PANTHER" id="PTHR11659">
    <property type="entry name" value="GLUTAMYL-TRNA GLN AMIDOTRANSFERASE SUBUNIT B MITOCHONDRIAL AND PROKARYOTIC PET112-RELATED"/>
    <property type="match status" value="1"/>
</dbReference>
<sequence>MLTRRFSTSIRHYKKFKYDPNYKFKCGLEIHTQLKTKHKLFSLSETSFNAPPNTKISYFDVGLPGSQPKLNPEALYLALKAAVVFDCDIQEFSTFDRKHYFYPDQPLGYQITQHYHPVAKNGQIVLDPKFDNVKTSKTIRIEQLQIEQDTGKTVNFDDKITIDLNRSNTPLIEVVTKPDFEDIKQVHSFVKKYQLLVSYLGICSGDLETGAIRVDANINVNDHPRAEIKNLGNTSDIVNALQYEYNRQISELEKGNQLVQETRGWDGRKTRTLRTKEDALDYRYVPDSELEAIRLSKNISKEIKESLPDLPDKVLEKLTNEPYQLSLDLSKFLLNSPPILEYYYKFFHRFTEELKQTSKSANNWIFQELFASFAKSQVNFDVDIISSDRLFDITKAISDGQLSLVAGRILLKYLIKNPQCAAQPLQEIIEDLDLEKPQGVSAEELNDAVTELCEHIIESNPAFVDKIRQGNTKVIQALVGSAMKASKGKIHATEFRAKFDELLNVK</sequence>
<dbReference type="InterPro" id="IPR006075">
    <property type="entry name" value="Asn/Gln-tRNA_Trfase_suB/E_cat"/>
</dbReference>
<dbReference type="InterPro" id="IPR004413">
    <property type="entry name" value="GatB"/>
</dbReference>
<comment type="subcellular location">
    <subcellularLocation>
        <location evidence="6">Mitochondrion</location>
    </subcellularLocation>
</comment>
<dbReference type="EC" id="6.3.5.-" evidence="6"/>
<dbReference type="NCBIfam" id="TIGR00133">
    <property type="entry name" value="gatB"/>
    <property type="match status" value="1"/>
</dbReference>
<keyword evidence="5 6" id="KW-0496">Mitochondrion</keyword>
<evidence type="ECO:0000256" key="6">
    <source>
        <dbReference type="HAMAP-Rule" id="MF_03147"/>
    </source>
</evidence>
<dbReference type="NCBIfam" id="NF004012">
    <property type="entry name" value="PRK05477.1-2"/>
    <property type="match status" value="1"/>
</dbReference>
<accession>A0A8J5Q6D8</accession>
<dbReference type="GO" id="GO:0050567">
    <property type="term" value="F:glutaminyl-tRNA synthase (glutamine-hydrolyzing) activity"/>
    <property type="evidence" value="ECO:0007669"/>
    <property type="project" value="UniProtKB-UniRule"/>
</dbReference>
<dbReference type="EMBL" id="JAGSYN010000270">
    <property type="protein sequence ID" value="KAG7661071.1"/>
    <property type="molecule type" value="Genomic_DNA"/>
</dbReference>